<dbReference type="GO" id="GO:0003700">
    <property type="term" value="F:DNA-binding transcription factor activity"/>
    <property type="evidence" value="ECO:0007669"/>
    <property type="project" value="TreeGrafter"/>
</dbReference>
<dbReference type="RefSeq" id="XP_007724131.1">
    <property type="nucleotide sequence ID" value="XM_007725941.1"/>
</dbReference>
<dbReference type="eggNOG" id="ENOG502SM8S">
    <property type="taxonomic scope" value="Eukaryota"/>
</dbReference>
<dbReference type="OrthoDB" id="5419315at2759"/>
<dbReference type="GeneID" id="19159930"/>
<dbReference type="AlphaFoldDB" id="W9YEM8"/>
<keyword evidence="4" id="KW-1185">Reference proteome</keyword>
<comment type="caution">
    <text evidence="3">The sequence shown here is derived from an EMBL/GenBank/DDBJ whole genome shotgun (WGS) entry which is preliminary data.</text>
</comment>
<dbReference type="PANTHER" id="PTHR37534:SF43">
    <property type="entry name" value="FINGER DOMAIN PROTEIN, PUTATIVE (AFU_ORTHOLOGUE AFUA_1G01850)-RELATED"/>
    <property type="match status" value="1"/>
</dbReference>
<name>W9YEM8_9EURO</name>
<evidence type="ECO:0000313" key="4">
    <source>
        <dbReference type="Proteomes" id="UP000019484"/>
    </source>
</evidence>
<accession>W9YEM8</accession>
<sequence length="400" mass="44382">MSSALTIPNTLSPLPLDRPDSSQLLTHFLARTANTMGNGSTDANPFIVQLIPLAFSHELILDLVLTQSAVHRAVSELAKADDTANEHYRGSLRLFRKHLSRFTGDSGNTMILAAAALIMCFTETAKGDINGAVFRHLVAARHFLREILARESPSMTYDLKTFLVEYYIYSATTSIISVEPRSDTQFLLSPEIESFAQHLTTIGYVGHLCGCWMDLLLLIPQIFELGRKAFPDNKSDQVAFPTADDMIVFSNLHARIVSYSPYGSVSSETATTGYIYQQAMLLYLLTCLNGLEAQDPGKYRSMVAAAISEAASHILQLPATARVNTSLCWPLAVIGACVADSAIQDVLRTRLQFMLQTLGLGNVRQTARLLEHIWEMPLSQRSPWTIYRTMQENQIWISFA</sequence>
<organism evidence="3 4">
    <name type="scientific">Capronia coronata CBS 617.96</name>
    <dbReference type="NCBI Taxonomy" id="1182541"/>
    <lineage>
        <taxon>Eukaryota</taxon>
        <taxon>Fungi</taxon>
        <taxon>Dikarya</taxon>
        <taxon>Ascomycota</taxon>
        <taxon>Pezizomycotina</taxon>
        <taxon>Eurotiomycetes</taxon>
        <taxon>Chaetothyriomycetidae</taxon>
        <taxon>Chaetothyriales</taxon>
        <taxon>Herpotrichiellaceae</taxon>
        <taxon>Capronia</taxon>
    </lineage>
</organism>
<dbReference type="GO" id="GO:0045944">
    <property type="term" value="P:positive regulation of transcription by RNA polymerase II"/>
    <property type="evidence" value="ECO:0007669"/>
    <property type="project" value="TreeGrafter"/>
</dbReference>
<dbReference type="Pfam" id="PF11951">
    <property type="entry name" value="Fungal_trans_2"/>
    <property type="match status" value="1"/>
</dbReference>
<gene>
    <name evidence="3" type="ORF">A1O1_05053</name>
</gene>
<comment type="subcellular location">
    <subcellularLocation>
        <location evidence="1">Nucleus</location>
    </subcellularLocation>
</comment>
<dbReference type="GO" id="GO:0000976">
    <property type="term" value="F:transcription cis-regulatory region binding"/>
    <property type="evidence" value="ECO:0007669"/>
    <property type="project" value="TreeGrafter"/>
</dbReference>
<proteinExistence type="predicted"/>
<evidence type="ECO:0000256" key="1">
    <source>
        <dbReference type="ARBA" id="ARBA00004123"/>
    </source>
</evidence>
<evidence type="ECO:0000313" key="3">
    <source>
        <dbReference type="EMBL" id="EXJ88125.1"/>
    </source>
</evidence>
<dbReference type="STRING" id="1182541.W9YEM8"/>
<keyword evidence="2" id="KW-0539">Nucleus</keyword>
<dbReference type="PANTHER" id="PTHR37534">
    <property type="entry name" value="TRANSCRIPTIONAL ACTIVATOR PROTEIN UGA3"/>
    <property type="match status" value="1"/>
</dbReference>
<evidence type="ECO:0008006" key="5">
    <source>
        <dbReference type="Google" id="ProtNLM"/>
    </source>
</evidence>
<protein>
    <recommendedName>
        <fullName evidence="5">C6 transcription factor</fullName>
    </recommendedName>
</protein>
<reference evidence="3 4" key="1">
    <citation type="submission" date="2013-03" db="EMBL/GenBank/DDBJ databases">
        <title>The Genome Sequence of Capronia coronata CBS 617.96.</title>
        <authorList>
            <consortium name="The Broad Institute Genomics Platform"/>
            <person name="Cuomo C."/>
            <person name="de Hoog S."/>
            <person name="Gorbushina A."/>
            <person name="Walker B."/>
            <person name="Young S.K."/>
            <person name="Zeng Q."/>
            <person name="Gargeya S."/>
            <person name="Fitzgerald M."/>
            <person name="Haas B."/>
            <person name="Abouelleil A."/>
            <person name="Allen A.W."/>
            <person name="Alvarado L."/>
            <person name="Arachchi H.M."/>
            <person name="Berlin A.M."/>
            <person name="Chapman S.B."/>
            <person name="Gainer-Dewar J."/>
            <person name="Goldberg J."/>
            <person name="Griggs A."/>
            <person name="Gujja S."/>
            <person name="Hansen M."/>
            <person name="Howarth C."/>
            <person name="Imamovic A."/>
            <person name="Ireland A."/>
            <person name="Larimer J."/>
            <person name="McCowan C."/>
            <person name="Murphy C."/>
            <person name="Pearson M."/>
            <person name="Poon T.W."/>
            <person name="Priest M."/>
            <person name="Roberts A."/>
            <person name="Saif S."/>
            <person name="Shea T."/>
            <person name="Sisk P."/>
            <person name="Sykes S."/>
            <person name="Wortman J."/>
            <person name="Nusbaum C."/>
            <person name="Birren B."/>
        </authorList>
    </citation>
    <scope>NUCLEOTIDE SEQUENCE [LARGE SCALE GENOMIC DNA]</scope>
    <source>
        <strain evidence="3 4">CBS 617.96</strain>
    </source>
</reference>
<dbReference type="Proteomes" id="UP000019484">
    <property type="component" value="Unassembled WGS sequence"/>
</dbReference>
<dbReference type="GO" id="GO:0005634">
    <property type="term" value="C:nucleus"/>
    <property type="evidence" value="ECO:0007669"/>
    <property type="project" value="UniProtKB-SubCell"/>
</dbReference>
<dbReference type="InterPro" id="IPR021858">
    <property type="entry name" value="Fun_TF"/>
</dbReference>
<evidence type="ECO:0000256" key="2">
    <source>
        <dbReference type="ARBA" id="ARBA00023242"/>
    </source>
</evidence>
<dbReference type="EMBL" id="AMWN01000004">
    <property type="protein sequence ID" value="EXJ88125.1"/>
    <property type="molecule type" value="Genomic_DNA"/>
</dbReference>
<dbReference type="HOGENOM" id="CLU_023417_2_1_1"/>